<feature type="transmembrane region" description="Helical" evidence="2">
    <location>
        <begin position="44"/>
        <end position="63"/>
    </location>
</feature>
<evidence type="ECO:0000313" key="4">
    <source>
        <dbReference type="Proteomes" id="UP000318053"/>
    </source>
</evidence>
<keyword evidence="2" id="KW-0812">Transmembrane</keyword>
<dbReference type="EMBL" id="SJPK01000004">
    <property type="protein sequence ID" value="TWT67519.1"/>
    <property type="molecule type" value="Genomic_DNA"/>
</dbReference>
<feature type="transmembrane region" description="Helical" evidence="2">
    <location>
        <begin position="142"/>
        <end position="160"/>
    </location>
</feature>
<dbReference type="OrthoDB" id="257805at2"/>
<comment type="caution">
    <text evidence="3">The sequence shown here is derived from an EMBL/GenBank/DDBJ whole genome shotgun (WGS) entry which is preliminary data.</text>
</comment>
<dbReference type="Proteomes" id="UP000318053">
    <property type="component" value="Unassembled WGS sequence"/>
</dbReference>
<evidence type="ECO:0000256" key="2">
    <source>
        <dbReference type="SAM" id="Phobius"/>
    </source>
</evidence>
<name>A0A5C5XY73_9BACT</name>
<evidence type="ECO:0000256" key="1">
    <source>
        <dbReference type="SAM" id="MobiDB-lite"/>
    </source>
</evidence>
<accession>A0A5C5XY73</accession>
<keyword evidence="4" id="KW-1185">Reference proteome</keyword>
<dbReference type="AlphaFoldDB" id="A0A5C5XY73"/>
<dbReference type="RefSeq" id="WP_146391370.1">
    <property type="nucleotide sequence ID" value="NZ_SJPK01000004.1"/>
</dbReference>
<proteinExistence type="predicted"/>
<protein>
    <submittedName>
        <fullName evidence="3">Uncharacterized protein</fullName>
    </submittedName>
</protein>
<organism evidence="3 4">
    <name type="scientific">Allorhodopirellula solitaria</name>
    <dbReference type="NCBI Taxonomy" id="2527987"/>
    <lineage>
        <taxon>Bacteria</taxon>
        <taxon>Pseudomonadati</taxon>
        <taxon>Planctomycetota</taxon>
        <taxon>Planctomycetia</taxon>
        <taxon>Pirellulales</taxon>
        <taxon>Pirellulaceae</taxon>
        <taxon>Allorhodopirellula</taxon>
    </lineage>
</organism>
<feature type="transmembrane region" description="Helical" evidence="2">
    <location>
        <begin position="109"/>
        <end position="130"/>
    </location>
</feature>
<sequence length="202" mass="20992">MNKMLVPILFAIGTAVFWGCYGPTIGNAHAPRVDGVPLWSPFKPYVFIGLAYLVIAICGGLAMMAVKGDSFSFTGQYYPTMKWGFLAGLLGAFGALCLTSAMMTSRGNALLVMPIVFGGAVSVSAIVSMLKLHAETTVSPMLWVGMALTIVGLVIVAMNTPQAHAPAKPAAELATPVQATGSDDEGLSSEASDSDPVEESTT</sequence>
<keyword evidence="2" id="KW-1133">Transmembrane helix</keyword>
<feature type="compositionally biased region" description="Acidic residues" evidence="1">
    <location>
        <begin position="182"/>
        <end position="202"/>
    </location>
</feature>
<feature type="transmembrane region" description="Helical" evidence="2">
    <location>
        <begin position="83"/>
        <end position="103"/>
    </location>
</feature>
<keyword evidence="2" id="KW-0472">Membrane</keyword>
<reference evidence="3 4" key="1">
    <citation type="submission" date="2019-02" db="EMBL/GenBank/DDBJ databases">
        <title>Deep-cultivation of Planctomycetes and their phenomic and genomic characterization uncovers novel biology.</title>
        <authorList>
            <person name="Wiegand S."/>
            <person name="Jogler M."/>
            <person name="Boedeker C."/>
            <person name="Pinto D."/>
            <person name="Vollmers J."/>
            <person name="Rivas-Marin E."/>
            <person name="Kohn T."/>
            <person name="Peeters S.H."/>
            <person name="Heuer A."/>
            <person name="Rast P."/>
            <person name="Oberbeckmann S."/>
            <person name="Bunk B."/>
            <person name="Jeske O."/>
            <person name="Meyerdierks A."/>
            <person name="Storesund J.E."/>
            <person name="Kallscheuer N."/>
            <person name="Luecker S."/>
            <person name="Lage O.M."/>
            <person name="Pohl T."/>
            <person name="Merkel B.J."/>
            <person name="Hornburger P."/>
            <person name="Mueller R.-W."/>
            <person name="Bruemmer F."/>
            <person name="Labrenz M."/>
            <person name="Spormann A.M."/>
            <person name="Op Den Camp H."/>
            <person name="Overmann J."/>
            <person name="Amann R."/>
            <person name="Jetten M.S.M."/>
            <person name="Mascher T."/>
            <person name="Medema M.H."/>
            <person name="Devos D.P."/>
            <person name="Kaster A.-K."/>
            <person name="Ovreas L."/>
            <person name="Rohde M."/>
            <person name="Galperin M.Y."/>
            <person name="Jogler C."/>
        </authorList>
    </citation>
    <scope>NUCLEOTIDE SEQUENCE [LARGE SCALE GENOMIC DNA]</scope>
    <source>
        <strain evidence="3 4">CA85</strain>
    </source>
</reference>
<feature type="compositionally biased region" description="Low complexity" evidence="1">
    <location>
        <begin position="167"/>
        <end position="176"/>
    </location>
</feature>
<gene>
    <name evidence="3" type="ORF">CA85_23700</name>
</gene>
<feature type="region of interest" description="Disordered" evidence="1">
    <location>
        <begin position="167"/>
        <end position="202"/>
    </location>
</feature>
<evidence type="ECO:0000313" key="3">
    <source>
        <dbReference type="EMBL" id="TWT67519.1"/>
    </source>
</evidence>